<feature type="active site" description="Proton donor/acceptor" evidence="1">
    <location>
        <position position="133"/>
    </location>
</feature>
<comment type="caution">
    <text evidence="3">The sequence shown here is derived from an EMBL/GenBank/DDBJ whole genome shotgun (WGS) entry which is preliminary data.</text>
</comment>
<reference evidence="3 4" key="1">
    <citation type="submission" date="2018-01" db="EMBL/GenBank/DDBJ databases">
        <title>The draft genome sequence of Cohaesibacter sp. H1304.</title>
        <authorList>
            <person name="Wang N.-N."/>
            <person name="Du Z.-J."/>
        </authorList>
    </citation>
    <scope>NUCLEOTIDE SEQUENCE [LARGE SCALE GENOMIC DNA]</scope>
    <source>
        <strain evidence="3 4">H1304</strain>
    </source>
</reference>
<keyword evidence="1" id="KW-0133">Cell shape</keyword>
<dbReference type="GO" id="GO:0071555">
    <property type="term" value="P:cell wall organization"/>
    <property type="evidence" value="ECO:0007669"/>
    <property type="project" value="UniProtKB-UniRule"/>
</dbReference>
<dbReference type="Pfam" id="PF03734">
    <property type="entry name" value="YkuD"/>
    <property type="match status" value="1"/>
</dbReference>
<feature type="domain" description="L,D-TPase catalytic" evidence="2">
    <location>
        <begin position="1"/>
        <end position="169"/>
    </location>
</feature>
<protein>
    <recommendedName>
        <fullName evidence="2">L,D-TPase catalytic domain-containing protein</fullName>
    </recommendedName>
</protein>
<evidence type="ECO:0000313" key="4">
    <source>
        <dbReference type="Proteomes" id="UP000234881"/>
    </source>
</evidence>
<dbReference type="PANTHER" id="PTHR38589">
    <property type="entry name" value="BLR0621 PROTEIN"/>
    <property type="match status" value="1"/>
</dbReference>
<proteinExistence type="predicted"/>
<feature type="active site" description="Nucleophile" evidence="1">
    <location>
        <position position="145"/>
    </location>
</feature>
<dbReference type="RefSeq" id="WP_101534699.1">
    <property type="nucleotide sequence ID" value="NZ_PKUQ01000031.1"/>
</dbReference>
<evidence type="ECO:0000259" key="2">
    <source>
        <dbReference type="PROSITE" id="PS52029"/>
    </source>
</evidence>
<comment type="pathway">
    <text evidence="1">Cell wall biogenesis; peptidoglycan biosynthesis.</text>
</comment>
<keyword evidence="4" id="KW-1185">Reference proteome</keyword>
<dbReference type="GO" id="GO:0009252">
    <property type="term" value="P:peptidoglycan biosynthetic process"/>
    <property type="evidence" value="ECO:0007669"/>
    <property type="project" value="UniProtKB-KW"/>
</dbReference>
<dbReference type="GO" id="GO:0016740">
    <property type="term" value="F:transferase activity"/>
    <property type="evidence" value="ECO:0007669"/>
    <property type="project" value="InterPro"/>
</dbReference>
<name>A0A2N5XP58_9HYPH</name>
<accession>A0A2N5XP58</accession>
<sequence length="170" mass="19042">MITIKKKPLSISQGHCITGSTVFACALGQTGQTAFKQEGDGATPLTHTRPLYGFYRPDRESKPRSTLPFIPISKSMGWCDAIDHPSYNRRVRLPFGASCEAMWRDDSLYDLVVVLDINITQRQKGRGSALFMHVAREGYKPTEGCIALAKQNLRLLLQVMTTNSRIQIIR</sequence>
<dbReference type="InterPro" id="IPR005490">
    <property type="entry name" value="LD_TPept_cat_dom"/>
</dbReference>
<dbReference type="AlphaFoldDB" id="A0A2N5XP58"/>
<dbReference type="GO" id="GO:0008360">
    <property type="term" value="P:regulation of cell shape"/>
    <property type="evidence" value="ECO:0007669"/>
    <property type="project" value="UniProtKB-UniRule"/>
</dbReference>
<dbReference type="OrthoDB" id="9804204at2"/>
<gene>
    <name evidence="3" type="ORF">C0081_15310</name>
</gene>
<dbReference type="EMBL" id="PKUQ01000031">
    <property type="protein sequence ID" value="PLW76265.1"/>
    <property type="molecule type" value="Genomic_DNA"/>
</dbReference>
<keyword evidence="1" id="KW-0961">Cell wall biogenesis/degradation</keyword>
<keyword evidence="1" id="KW-0573">Peptidoglycan synthesis</keyword>
<dbReference type="PROSITE" id="PS51257">
    <property type="entry name" value="PROKAR_LIPOPROTEIN"/>
    <property type="match status" value="1"/>
</dbReference>
<dbReference type="PROSITE" id="PS52029">
    <property type="entry name" value="LD_TPASE"/>
    <property type="match status" value="1"/>
</dbReference>
<organism evidence="3 4">
    <name type="scientific">Cohaesibacter celericrescens</name>
    <dbReference type="NCBI Taxonomy" id="2067669"/>
    <lineage>
        <taxon>Bacteria</taxon>
        <taxon>Pseudomonadati</taxon>
        <taxon>Pseudomonadota</taxon>
        <taxon>Alphaproteobacteria</taxon>
        <taxon>Hyphomicrobiales</taxon>
        <taxon>Cohaesibacteraceae</taxon>
    </lineage>
</organism>
<dbReference type="Proteomes" id="UP000234881">
    <property type="component" value="Unassembled WGS sequence"/>
</dbReference>
<dbReference type="PANTHER" id="PTHR38589:SF1">
    <property type="entry name" value="BLR0621 PROTEIN"/>
    <property type="match status" value="1"/>
</dbReference>
<evidence type="ECO:0000256" key="1">
    <source>
        <dbReference type="PROSITE-ProRule" id="PRU01373"/>
    </source>
</evidence>
<evidence type="ECO:0000313" key="3">
    <source>
        <dbReference type="EMBL" id="PLW76265.1"/>
    </source>
</evidence>